<evidence type="ECO:0000259" key="2">
    <source>
        <dbReference type="PROSITE" id="PS50234"/>
    </source>
</evidence>
<evidence type="ECO:0000256" key="1">
    <source>
        <dbReference type="SAM" id="MobiDB-lite"/>
    </source>
</evidence>
<dbReference type="Pfam" id="PF13519">
    <property type="entry name" value="VWA_2"/>
    <property type="match status" value="1"/>
</dbReference>
<dbReference type="InterPro" id="IPR002035">
    <property type="entry name" value="VWF_A"/>
</dbReference>
<feature type="region of interest" description="Disordered" evidence="1">
    <location>
        <begin position="118"/>
        <end position="149"/>
    </location>
</feature>
<protein>
    <submittedName>
        <fullName evidence="3">DUF5801 domain-containing protein</fullName>
    </submittedName>
</protein>
<accession>A0ABT0PHQ6</accession>
<keyword evidence="4" id="KW-1185">Reference proteome</keyword>
<dbReference type="InterPro" id="IPR036465">
    <property type="entry name" value="vWFA_dom_sf"/>
</dbReference>
<evidence type="ECO:0000313" key="3">
    <source>
        <dbReference type="EMBL" id="MCL6270909.1"/>
    </source>
</evidence>
<proteinExistence type="predicted"/>
<dbReference type="Gene3D" id="3.40.50.410">
    <property type="entry name" value="von Willebrand factor, type A domain"/>
    <property type="match status" value="1"/>
</dbReference>
<dbReference type="PROSITE" id="PS50234">
    <property type="entry name" value="VWFA"/>
    <property type="match status" value="1"/>
</dbReference>
<dbReference type="EMBL" id="JAMFLX010000017">
    <property type="protein sequence ID" value="MCL6270909.1"/>
    <property type="molecule type" value="Genomic_DNA"/>
</dbReference>
<organism evidence="3 4">
    <name type="scientific">Parendozoicomonas callyspongiae</name>
    <dbReference type="NCBI Taxonomy" id="2942213"/>
    <lineage>
        <taxon>Bacteria</taxon>
        <taxon>Pseudomonadati</taxon>
        <taxon>Pseudomonadota</taxon>
        <taxon>Gammaproteobacteria</taxon>
        <taxon>Oceanospirillales</taxon>
        <taxon>Endozoicomonadaceae</taxon>
        <taxon>Parendozoicomonas</taxon>
    </lineage>
</organism>
<dbReference type="Proteomes" id="UP001203338">
    <property type="component" value="Unassembled WGS sequence"/>
</dbReference>
<dbReference type="SMART" id="SM00327">
    <property type="entry name" value="VWA"/>
    <property type="match status" value="1"/>
</dbReference>
<dbReference type="Pfam" id="PF19116">
    <property type="entry name" value="DUF5801"/>
    <property type="match status" value="2"/>
</dbReference>
<name>A0ABT0PHQ6_9GAMM</name>
<dbReference type="SUPFAM" id="SSF53300">
    <property type="entry name" value="vWA-like"/>
    <property type="match status" value="1"/>
</dbReference>
<reference evidence="3 4" key="1">
    <citation type="submission" date="2022-05" db="EMBL/GenBank/DDBJ databases">
        <authorList>
            <person name="Park J.-S."/>
        </authorList>
    </citation>
    <scope>NUCLEOTIDE SEQUENCE [LARGE SCALE GENOMIC DNA]</scope>
    <source>
        <strain evidence="3 4">2012CJ34-2</strain>
    </source>
</reference>
<dbReference type="CDD" id="cd00198">
    <property type="entry name" value="vWFA"/>
    <property type="match status" value="1"/>
</dbReference>
<sequence length="890" mass="92004">MDTTAEKLLGTISSVIGKATIRKADGTEKPLLAGDTVNTGDQIIAEGGNILIQLSNGRVAEVIPGQIFDLGNDFVLDSLGLSNDGYAVAELDSLIESLAHLPAPTAGVDPVDEVVQQTEDEPPAADGDNQIPNDPPQAGQDSGSMGVAGLTEFGSNSVQVERGFLTEALAPLEAGFANDITVDGTNATPSVGLNAEVRLDDESLPGGITGGTGDDEAAPLNTTGTLAFDFGGDGAGSVTWGAIPDQGNLSFDISSDGSVLTVIQTINQTSTPVLQVSLDTATGAYIVTQLAPINHEAGQDENDLQLTLSYVVSDSNGDQATGSLAVNIDDDTPVVGVDEGGEATSVNTNLMVILDKSGSMDSPSGVKIDPTDPNSPEYTRFALAKLTINKLIDDYGQFGDVRVKIVFFDSGASTPQSVWVNAADAKTYLNSLSDTYGSGGTNFDSALRLAEEAFKQSGKFEPAPDSTASVNNVSYFLTDGQTSQIGSEPDWVAFLQQPDGNQPPINSIALGIGSGTSSSNINHIAYDAQKSTDTDSIVVTDLNNLQITVEGTINVPSGVQQVVLDDDDQNAQGNPGGLNDDAPTSASASPTVASGTLIHNFGADGPGGIEWQQPADGSGLSFSVTDGAQGSTSVLTVTQQQGANQVVILTAVVNKVDGTYTITQEAPAWHQGDNTEDNLDLAITYVVTDSDGDTAEGTLNIRIDDDTPTGTNPDSEVQNPMYIVDDDDQGNGNVGGPGDDQPTVPSQSQMLVHSFGADGAGSITWDQPADANGLSYVVTADEQANTSILTVTQDQDGTPVEILVLTVNRTTGAYTVAQSNPAWHAADNTEDNLDLTLTYLVTDKDGDKATGTLQVRVDDDTPTLDITGPGEVNETSATGINGLLSDLDYG</sequence>
<feature type="region of interest" description="Disordered" evidence="1">
    <location>
        <begin position="567"/>
        <end position="591"/>
    </location>
</feature>
<dbReference type="RefSeq" id="WP_249700215.1">
    <property type="nucleotide sequence ID" value="NZ_JAMFLX010000017.1"/>
</dbReference>
<feature type="domain" description="VWFA" evidence="2">
    <location>
        <begin position="349"/>
        <end position="553"/>
    </location>
</feature>
<feature type="compositionally biased region" description="Polar residues" evidence="1">
    <location>
        <begin position="708"/>
        <end position="718"/>
    </location>
</feature>
<comment type="caution">
    <text evidence="3">The sequence shown here is derived from an EMBL/GenBank/DDBJ whole genome shotgun (WGS) entry which is preliminary data.</text>
</comment>
<feature type="non-terminal residue" evidence="3">
    <location>
        <position position="890"/>
    </location>
</feature>
<feature type="region of interest" description="Disordered" evidence="1">
    <location>
        <begin position="697"/>
        <end position="746"/>
    </location>
</feature>
<dbReference type="InterPro" id="IPR043824">
    <property type="entry name" value="DUF5801"/>
</dbReference>
<feature type="compositionally biased region" description="Low complexity" evidence="1">
    <location>
        <begin position="582"/>
        <end position="591"/>
    </location>
</feature>
<evidence type="ECO:0000313" key="4">
    <source>
        <dbReference type="Proteomes" id="UP001203338"/>
    </source>
</evidence>
<gene>
    <name evidence="3" type="ORF">M3P05_13345</name>
</gene>